<dbReference type="Proteomes" id="UP000226442">
    <property type="component" value="Unassembled WGS sequence"/>
</dbReference>
<feature type="chain" id="PRO_5013426874" description="SLH domain-containing protein" evidence="1">
    <location>
        <begin position="27"/>
        <end position="662"/>
    </location>
</feature>
<organism evidence="5 6">
    <name type="scientific">Tychonema bourrellyi FEM_GT703</name>
    <dbReference type="NCBI Taxonomy" id="2040638"/>
    <lineage>
        <taxon>Bacteria</taxon>
        <taxon>Bacillati</taxon>
        <taxon>Cyanobacteriota</taxon>
        <taxon>Cyanophyceae</taxon>
        <taxon>Oscillatoriophycideae</taxon>
        <taxon>Oscillatoriales</taxon>
        <taxon>Microcoleaceae</taxon>
        <taxon>Tychonema</taxon>
    </lineage>
</organism>
<dbReference type="GO" id="GO:0016020">
    <property type="term" value="C:membrane"/>
    <property type="evidence" value="ECO:0007669"/>
    <property type="project" value="InterPro"/>
</dbReference>
<feature type="compositionally biased region" description="Polar residues" evidence="3">
    <location>
        <begin position="72"/>
        <end position="87"/>
    </location>
</feature>
<evidence type="ECO:0000313" key="6">
    <source>
        <dbReference type="Proteomes" id="UP000226442"/>
    </source>
</evidence>
<keyword evidence="1" id="KW-0732">Signal</keyword>
<feature type="signal peptide" evidence="1">
    <location>
        <begin position="1"/>
        <end position="26"/>
    </location>
</feature>
<protein>
    <recommendedName>
        <fullName evidence="4">SLH domain-containing protein</fullName>
    </recommendedName>
</protein>
<dbReference type="InterPro" id="IPR001119">
    <property type="entry name" value="SLH_dom"/>
</dbReference>
<dbReference type="PANTHER" id="PTHR43308:SF1">
    <property type="entry name" value="OUTER MEMBRANE PROTEIN ALPHA"/>
    <property type="match status" value="1"/>
</dbReference>
<feature type="coiled-coil region" evidence="2">
    <location>
        <begin position="258"/>
        <end position="285"/>
    </location>
</feature>
<evidence type="ECO:0000256" key="1">
    <source>
        <dbReference type="RuleBase" id="RU363072"/>
    </source>
</evidence>
<evidence type="ECO:0000259" key="4">
    <source>
        <dbReference type="PROSITE" id="PS51272"/>
    </source>
</evidence>
<proteinExistence type="inferred from homology"/>
<keyword evidence="2" id="KW-0175">Coiled coil</keyword>
<dbReference type="GO" id="GO:0015288">
    <property type="term" value="F:porin activity"/>
    <property type="evidence" value="ECO:0007669"/>
    <property type="project" value="InterPro"/>
</dbReference>
<accession>A0A2G4EXU3</accession>
<gene>
    <name evidence="5" type="ORF">CP500_016645</name>
</gene>
<dbReference type="GO" id="GO:0008643">
    <property type="term" value="P:carbohydrate transport"/>
    <property type="evidence" value="ECO:0007669"/>
    <property type="project" value="InterPro"/>
</dbReference>
<dbReference type="InterPro" id="IPR051465">
    <property type="entry name" value="Cell_Envelope_Struct_Comp"/>
</dbReference>
<feature type="domain" description="SLH" evidence="4">
    <location>
        <begin position="177"/>
        <end position="241"/>
    </location>
</feature>
<dbReference type="NCBIfam" id="NF033921">
    <property type="entry name" value="por_somb"/>
    <property type="match status" value="1"/>
</dbReference>
<dbReference type="Pfam" id="PF04966">
    <property type="entry name" value="OprB"/>
    <property type="match status" value="1"/>
</dbReference>
<name>A0A2G4EXU3_9CYAN</name>
<reference evidence="5" key="1">
    <citation type="submission" date="2017-10" db="EMBL/GenBank/DDBJ databases">
        <title>Draft genome sequence of the planktic cyanobacteria Tychonema bourrellyi isolated from alpine lentic freshwater.</title>
        <authorList>
            <person name="Tett A."/>
            <person name="Armanini F."/>
            <person name="Asnicar F."/>
            <person name="Boscaini A."/>
            <person name="Pasolli E."/>
            <person name="Zolfo M."/>
            <person name="Donati C."/>
            <person name="Salmaso N."/>
            <person name="Segata N."/>
        </authorList>
    </citation>
    <scope>NUCLEOTIDE SEQUENCE</scope>
    <source>
        <strain evidence="5">FEM_GT703</strain>
    </source>
</reference>
<feature type="region of interest" description="Disordered" evidence="3">
    <location>
        <begin position="72"/>
        <end position="124"/>
    </location>
</feature>
<comment type="caution">
    <text evidence="5">The sequence shown here is derived from an EMBL/GenBank/DDBJ whole genome shotgun (WGS) entry which is preliminary data.</text>
</comment>
<dbReference type="OrthoDB" id="541604at2"/>
<dbReference type="InterPro" id="IPR047684">
    <property type="entry name" value="Por_som-like"/>
</dbReference>
<sequence>MNTLVYKTLVVTLTVLGSGLMPGAIAQAVDSPITEQPTASPTNSEETEPQINVQAEALPESVVSAEKVGDNSLNGVLLPTTTNQEIPTQKAEDFNQDLSLNQDRGSSRAKENSLVSNPSPENTLTEQVIPISGQTAELPQQDTSLFDHILPARGNTVNPLLDKKTSEDNTSIDQVTSVSQLSDVRPTDWAFQALQSLVERYGCIAGYPDGTFRGNRAMTRYEFAAGLNACLDKVRELITTGTINLATKEDLGIVQRLQEEFAAELATLRGRVDTLEARSAELEANQFSTTTKLNGQVLTYLGDAFGKNASEANNTAFGYRVRLNLNTSFTGKDNLLVGLEATNLRRLNAATEFPQSRLRGATDETLFSATNTSGDGSFKLNALQYTFPVGDKLQVFLNAFSSDRILSAPLSPFSSSTTGSISYFGSMNPILYPTGQQTGIGVQWKATPWLNVDFSAGSESRTNDPTVGLFSGGYSGSVRTVFTFGALNLALNYIHFYSPQFGADTASGSNAAKVVGAGPVVGNAYLPGISYRVSPTLGLSGSVGLINARALGNGTKGDANVLDYRFSMAFYDIGKKGNLAGIVFGVQPRLTNTSNGAIAQAIGLPAGQRRDRDMGFHIEAFYTHLLTDNITITPGIIWLTAPNHDARNPDVVVGVVRTTFSF</sequence>
<evidence type="ECO:0000313" key="5">
    <source>
        <dbReference type="EMBL" id="PHX54341.1"/>
    </source>
</evidence>
<dbReference type="PROSITE" id="PS51272">
    <property type="entry name" value="SLH"/>
    <property type="match status" value="1"/>
</dbReference>
<comment type="similarity">
    <text evidence="1">Belongs to the OprB family.</text>
</comment>
<dbReference type="PANTHER" id="PTHR43308">
    <property type="entry name" value="OUTER MEMBRANE PROTEIN ALPHA-RELATED"/>
    <property type="match status" value="1"/>
</dbReference>
<evidence type="ECO:0000256" key="3">
    <source>
        <dbReference type="SAM" id="MobiDB-lite"/>
    </source>
</evidence>
<dbReference type="InterPro" id="IPR007049">
    <property type="entry name" value="Carb-sel_porin_OprB"/>
</dbReference>
<dbReference type="RefSeq" id="WP_096830380.1">
    <property type="nucleotide sequence ID" value="NZ_NXIB02000107.1"/>
</dbReference>
<feature type="compositionally biased region" description="Polar residues" evidence="3">
    <location>
        <begin position="113"/>
        <end position="124"/>
    </location>
</feature>
<dbReference type="AlphaFoldDB" id="A0A2G4EXU3"/>
<dbReference type="EMBL" id="NXIB02000107">
    <property type="protein sequence ID" value="PHX54341.1"/>
    <property type="molecule type" value="Genomic_DNA"/>
</dbReference>
<keyword evidence="6" id="KW-1185">Reference proteome</keyword>
<dbReference type="Pfam" id="PF00395">
    <property type="entry name" value="SLH"/>
    <property type="match status" value="1"/>
</dbReference>
<evidence type="ECO:0000256" key="2">
    <source>
        <dbReference type="SAM" id="Coils"/>
    </source>
</evidence>